<dbReference type="InterPro" id="IPR000462">
    <property type="entry name" value="CDP-OH_P_trans"/>
</dbReference>
<comment type="similarity">
    <text evidence="2">Belongs to the CDP-alcohol phosphatidyltransferase class-I family.</text>
</comment>
<dbReference type="GO" id="GO:0016780">
    <property type="term" value="F:phosphotransferase activity, for other substituted phosphate groups"/>
    <property type="evidence" value="ECO:0007669"/>
    <property type="project" value="InterPro"/>
</dbReference>
<keyword evidence="3" id="KW-1133">Transmembrane helix</keyword>
<dbReference type="AlphaFoldDB" id="A0A0M0BKV8"/>
<dbReference type="PATRIC" id="fig|1685127.3.peg.887"/>
<accession>A0A0M0BKV8</accession>
<organism evidence="4 5">
    <name type="scientific">miscellaneous Crenarchaeota group-15 archaeon DG-45</name>
    <dbReference type="NCBI Taxonomy" id="1685127"/>
    <lineage>
        <taxon>Archaea</taxon>
        <taxon>Candidatus Bathyarchaeota</taxon>
        <taxon>MCG-15</taxon>
    </lineage>
</organism>
<dbReference type="Proteomes" id="UP000037210">
    <property type="component" value="Unassembled WGS sequence"/>
</dbReference>
<dbReference type="EMBL" id="LFWZ01000077">
    <property type="protein sequence ID" value="KON28985.1"/>
    <property type="molecule type" value="Genomic_DNA"/>
</dbReference>
<feature type="transmembrane region" description="Helical" evidence="3">
    <location>
        <begin position="100"/>
        <end position="129"/>
    </location>
</feature>
<name>A0A0M0BKV8_9ARCH</name>
<dbReference type="PROSITE" id="PS00379">
    <property type="entry name" value="CDP_ALCOHOL_P_TRANSF"/>
    <property type="match status" value="1"/>
</dbReference>
<dbReference type="GO" id="GO:0008654">
    <property type="term" value="P:phospholipid biosynthetic process"/>
    <property type="evidence" value="ECO:0007669"/>
    <property type="project" value="InterPro"/>
</dbReference>
<evidence type="ECO:0000313" key="5">
    <source>
        <dbReference type="Proteomes" id="UP000037210"/>
    </source>
</evidence>
<comment type="caution">
    <text evidence="4">The sequence shown here is derived from an EMBL/GenBank/DDBJ whole genome shotgun (WGS) entry which is preliminary data.</text>
</comment>
<sequence>MVSSRLKERFEGWIAPRVGALASAGLTPNAVTLLGLAASFAAAACYFSWRRSVLALPAAAALILLSGLLDALDGVLARAVGGASAFGGFLDSVADRYSDAVVLAAVVVSGLCDPAWGLAAVIGSIMVSYARARAEAAGVGMASVGVAERAERMLLLAAVTFAASFRLDMLRWGVALLAALSHLTVLQRALHFFRETGRR</sequence>
<evidence type="ECO:0000256" key="1">
    <source>
        <dbReference type="ARBA" id="ARBA00022679"/>
    </source>
</evidence>
<keyword evidence="1 2" id="KW-0808">Transferase</keyword>
<dbReference type="GO" id="GO:0016020">
    <property type="term" value="C:membrane"/>
    <property type="evidence" value="ECO:0007669"/>
    <property type="project" value="InterPro"/>
</dbReference>
<evidence type="ECO:0000256" key="2">
    <source>
        <dbReference type="RuleBase" id="RU003750"/>
    </source>
</evidence>
<feature type="transmembrane region" description="Helical" evidence="3">
    <location>
        <begin position="56"/>
        <end position="80"/>
    </location>
</feature>
<dbReference type="Gene3D" id="1.20.120.1760">
    <property type="match status" value="1"/>
</dbReference>
<evidence type="ECO:0008006" key="6">
    <source>
        <dbReference type="Google" id="ProtNLM"/>
    </source>
</evidence>
<keyword evidence="3" id="KW-0812">Transmembrane</keyword>
<protein>
    <recommendedName>
        <fullName evidence="6">Archaetidylinositol phosphate synthase</fullName>
    </recommendedName>
</protein>
<dbReference type="Pfam" id="PF01066">
    <property type="entry name" value="CDP-OH_P_transf"/>
    <property type="match status" value="1"/>
</dbReference>
<dbReference type="InterPro" id="IPR043130">
    <property type="entry name" value="CDP-OH_PTrfase_TM_dom"/>
</dbReference>
<proteinExistence type="inferred from homology"/>
<keyword evidence="3" id="KW-0472">Membrane</keyword>
<dbReference type="InterPro" id="IPR048254">
    <property type="entry name" value="CDP_ALCOHOL_P_TRANSF_CS"/>
</dbReference>
<evidence type="ECO:0000313" key="4">
    <source>
        <dbReference type="EMBL" id="KON28985.1"/>
    </source>
</evidence>
<feature type="transmembrane region" description="Helical" evidence="3">
    <location>
        <begin position="30"/>
        <end position="49"/>
    </location>
</feature>
<gene>
    <name evidence="4" type="ORF">AC482_07435</name>
</gene>
<evidence type="ECO:0000256" key="3">
    <source>
        <dbReference type="SAM" id="Phobius"/>
    </source>
</evidence>
<reference evidence="4 5" key="1">
    <citation type="submission" date="2015-06" db="EMBL/GenBank/DDBJ databases">
        <title>New insights into the roles of widespread benthic archaea in carbon and nitrogen cycling.</title>
        <authorList>
            <person name="Lazar C.S."/>
            <person name="Baker B.J."/>
            <person name="Seitz K.W."/>
            <person name="Hyde A.S."/>
            <person name="Dick G.J."/>
            <person name="Hinrichs K.-U."/>
            <person name="Teske A.P."/>
        </authorList>
    </citation>
    <scope>NUCLEOTIDE SEQUENCE [LARGE SCALE GENOMIC DNA]</scope>
    <source>
        <strain evidence="4">DG-45</strain>
    </source>
</reference>